<dbReference type="GO" id="GO:0044718">
    <property type="term" value="P:siderophore transmembrane transport"/>
    <property type="evidence" value="ECO:0007669"/>
    <property type="project" value="TreeGrafter"/>
</dbReference>
<reference evidence="14 15" key="1">
    <citation type="submission" date="2018-10" db="EMBL/GenBank/DDBJ databases">
        <title>Genomic Encyclopedia of Archaeal and Bacterial Type Strains, Phase II (KMG-II): from individual species to whole genera.</title>
        <authorList>
            <person name="Goeker M."/>
        </authorList>
    </citation>
    <scope>NUCLEOTIDE SEQUENCE [LARGE SCALE GENOMIC DNA]</scope>
    <source>
        <strain evidence="14 15">DSM 25217</strain>
    </source>
</reference>
<dbReference type="InterPro" id="IPR037066">
    <property type="entry name" value="Plug_dom_sf"/>
</dbReference>
<dbReference type="EMBL" id="REFR01000009">
    <property type="protein sequence ID" value="RMB11728.1"/>
    <property type="molecule type" value="Genomic_DNA"/>
</dbReference>
<dbReference type="Gene3D" id="2.170.130.10">
    <property type="entry name" value="TonB-dependent receptor, plug domain"/>
    <property type="match status" value="1"/>
</dbReference>
<dbReference type="InterPro" id="IPR036942">
    <property type="entry name" value="Beta-barrel_TonB_sf"/>
</dbReference>
<evidence type="ECO:0000256" key="5">
    <source>
        <dbReference type="ARBA" id="ARBA00023077"/>
    </source>
</evidence>
<dbReference type="InterPro" id="IPR039426">
    <property type="entry name" value="TonB-dep_rcpt-like"/>
</dbReference>
<feature type="chain" id="PRO_5018302332" evidence="11">
    <location>
        <begin position="22"/>
        <end position="717"/>
    </location>
</feature>
<dbReference type="GO" id="GO:0009279">
    <property type="term" value="C:cell outer membrane"/>
    <property type="evidence" value="ECO:0007669"/>
    <property type="project" value="UniProtKB-SubCell"/>
</dbReference>
<dbReference type="Pfam" id="PF07715">
    <property type="entry name" value="Plug"/>
    <property type="match status" value="1"/>
</dbReference>
<gene>
    <name evidence="14" type="ORF">BXY39_0210</name>
</gene>
<dbReference type="PANTHER" id="PTHR30069">
    <property type="entry name" value="TONB-DEPENDENT OUTER MEMBRANE RECEPTOR"/>
    <property type="match status" value="1"/>
</dbReference>
<feature type="region of interest" description="Disordered" evidence="10">
    <location>
        <begin position="298"/>
        <end position="326"/>
    </location>
</feature>
<protein>
    <submittedName>
        <fullName evidence="14">Iron complex outermembrane receptor protein</fullName>
    </submittedName>
</protein>
<dbReference type="Gene3D" id="2.40.170.20">
    <property type="entry name" value="TonB-dependent receptor, beta-barrel domain"/>
    <property type="match status" value="1"/>
</dbReference>
<feature type="region of interest" description="Disordered" evidence="10">
    <location>
        <begin position="233"/>
        <end position="259"/>
    </location>
</feature>
<evidence type="ECO:0000313" key="15">
    <source>
        <dbReference type="Proteomes" id="UP000271227"/>
    </source>
</evidence>
<dbReference type="Proteomes" id="UP000271227">
    <property type="component" value="Unassembled WGS sequence"/>
</dbReference>
<evidence type="ECO:0000256" key="3">
    <source>
        <dbReference type="ARBA" id="ARBA00022452"/>
    </source>
</evidence>
<dbReference type="InterPro" id="IPR012910">
    <property type="entry name" value="Plug_dom"/>
</dbReference>
<keyword evidence="2 8" id="KW-0813">Transport</keyword>
<dbReference type="PROSITE" id="PS52016">
    <property type="entry name" value="TONB_DEPENDENT_REC_3"/>
    <property type="match status" value="1"/>
</dbReference>
<keyword evidence="11" id="KW-0732">Signal</keyword>
<evidence type="ECO:0000256" key="7">
    <source>
        <dbReference type="ARBA" id="ARBA00023237"/>
    </source>
</evidence>
<evidence type="ECO:0000313" key="14">
    <source>
        <dbReference type="EMBL" id="RMB11728.1"/>
    </source>
</evidence>
<evidence type="ECO:0000259" key="13">
    <source>
        <dbReference type="Pfam" id="PF07715"/>
    </source>
</evidence>
<keyword evidence="15" id="KW-1185">Reference proteome</keyword>
<keyword evidence="14" id="KW-0675">Receptor</keyword>
<feature type="compositionally biased region" description="Acidic residues" evidence="10">
    <location>
        <begin position="307"/>
        <end position="317"/>
    </location>
</feature>
<comment type="similarity">
    <text evidence="8 9">Belongs to the TonB-dependent receptor family.</text>
</comment>
<dbReference type="RefSeq" id="WP_121936978.1">
    <property type="nucleotide sequence ID" value="NZ_REFR01000009.1"/>
</dbReference>
<evidence type="ECO:0000256" key="1">
    <source>
        <dbReference type="ARBA" id="ARBA00004571"/>
    </source>
</evidence>
<evidence type="ECO:0000256" key="8">
    <source>
        <dbReference type="PROSITE-ProRule" id="PRU01360"/>
    </source>
</evidence>
<accession>A0A3M0CQ72</accession>
<comment type="caution">
    <text evidence="14">The sequence shown here is derived from an EMBL/GenBank/DDBJ whole genome shotgun (WGS) entry which is preliminary data.</text>
</comment>
<dbReference type="AlphaFoldDB" id="A0A3M0CQ72"/>
<dbReference type="InParanoid" id="A0A3M0CQ72"/>
<organism evidence="14 15">
    <name type="scientific">Eilatimonas milleporae</name>
    <dbReference type="NCBI Taxonomy" id="911205"/>
    <lineage>
        <taxon>Bacteria</taxon>
        <taxon>Pseudomonadati</taxon>
        <taxon>Pseudomonadota</taxon>
        <taxon>Alphaproteobacteria</taxon>
        <taxon>Kordiimonadales</taxon>
        <taxon>Kordiimonadaceae</taxon>
        <taxon>Eilatimonas</taxon>
    </lineage>
</organism>
<keyword evidence="5 9" id="KW-0798">TonB box</keyword>
<dbReference type="GO" id="GO:0015344">
    <property type="term" value="F:siderophore uptake transmembrane transporter activity"/>
    <property type="evidence" value="ECO:0007669"/>
    <property type="project" value="TreeGrafter"/>
</dbReference>
<dbReference type="InterPro" id="IPR000531">
    <property type="entry name" value="Beta-barrel_TonB"/>
</dbReference>
<keyword evidence="6 8" id="KW-0472">Membrane</keyword>
<evidence type="ECO:0000259" key="12">
    <source>
        <dbReference type="Pfam" id="PF00593"/>
    </source>
</evidence>
<evidence type="ECO:0000256" key="6">
    <source>
        <dbReference type="ARBA" id="ARBA00023136"/>
    </source>
</evidence>
<evidence type="ECO:0000256" key="4">
    <source>
        <dbReference type="ARBA" id="ARBA00022692"/>
    </source>
</evidence>
<dbReference type="OrthoDB" id="9795928at2"/>
<proteinExistence type="inferred from homology"/>
<sequence>MQLTAVRLATLLGGISLPVVASHAAISQNEGAEDTHVEEIIVSSRPFQEQSTDVAQAISIVADEALDRLRTRTLGETLDSLPGISQTYFGPAVSRPIIRGLGGDRIRVLIGGIGSIDASSTSVDHAVAIDPETADKIEILRGPATLLFGNNAVGGAVNVFDGRIPSTAPEDGFEGRLHAHYGTNGDELNGSAGFTAMVTDTIAFHADFNALDRGDLEIPGFAESDALRALEDDHDHDHDDHDDDHGHDEEHGDEEMEGTVENTDLRRLSGAGGFSWIGENGFLGFSVSFFDTEYGLPGHDHDHGHDEEGEDHDDDHDEDHGHDHEGEEEVMIDLEQIRFDLMGEFRGDFGIFEKTKIRFGYADYEHSELEGGEIGTTFTNEGWEGRIEMVQKTYGGLNGAIGVQVRNRDFSALGEEAFVPPNDTTQYGVFALETYETGMWRFEAGARLELQDISSDELAFDESYTGISLSAATIARLGNGWQVAVNGYRTERAPNAEELLSNGPHLATGLFELGDPTLEEETALGFDIRLAKTEGPVTGSVSFFYTDYEDFIFQNLTGEEDDDLPIAAFQATDARFWGVEVEMGWRTWQDGDRSFDVTATADWVRAEDTDNDLDLPRIPPLSATVGGIFQSRLIDAHVELTYTDEQDRVAPFELITDDFFALAAGITVHPMGPNGPLHLFAEGRNLLDEEIRFHTSFLKDQVPAPGLDVRFGARYTF</sequence>
<dbReference type="Pfam" id="PF00593">
    <property type="entry name" value="TonB_dep_Rec_b-barrel"/>
    <property type="match status" value="1"/>
</dbReference>
<keyword evidence="3 8" id="KW-1134">Transmembrane beta strand</keyword>
<comment type="subcellular location">
    <subcellularLocation>
        <location evidence="1 8">Cell outer membrane</location>
        <topology evidence="1 8">Multi-pass membrane protein</topology>
    </subcellularLocation>
</comment>
<feature type="signal peptide" evidence="11">
    <location>
        <begin position="1"/>
        <end position="21"/>
    </location>
</feature>
<feature type="compositionally biased region" description="Basic and acidic residues" evidence="10">
    <location>
        <begin position="233"/>
        <end position="250"/>
    </location>
</feature>
<evidence type="ECO:0000256" key="11">
    <source>
        <dbReference type="SAM" id="SignalP"/>
    </source>
</evidence>
<evidence type="ECO:0000256" key="10">
    <source>
        <dbReference type="SAM" id="MobiDB-lite"/>
    </source>
</evidence>
<keyword evidence="4 8" id="KW-0812">Transmembrane</keyword>
<feature type="domain" description="TonB-dependent receptor-like beta-barrel" evidence="12">
    <location>
        <begin position="272"/>
        <end position="648"/>
    </location>
</feature>
<name>A0A3M0CQ72_9PROT</name>
<keyword evidence="7 8" id="KW-0998">Cell outer membrane</keyword>
<evidence type="ECO:0000256" key="2">
    <source>
        <dbReference type="ARBA" id="ARBA00022448"/>
    </source>
</evidence>
<feature type="domain" description="TonB-dependent receptor plug" evidence="13">
    <location>
        <begin position="52"/>
        <end position="156"/>
    </location>
</feature>
<dbReference type="PANTHER" id="PTHR30069:SF40">
    <property type="entry name" value="TONB-DEPENDENT RECEPTOR NMB0964-RELATED"/>
    <property type="match status" value="1"/>
</dbReference>
<dbReference type="SUPFAM" id="SSF56935">
    <property type="entry name" value="Porins"/>
    <property type="match status" value="1"/>
</dbReference>
<evidence type="ECO:0000256" key="9">
    <source>
        <dbReference type="RuleBase" id="RU003357"/>
    </source>
</evidence>